<name>A0A1N6IBT9_9RHOB</name>
<dbReference type="OrthoDB" id="9799538at2"/>
<dbReference type="SUPFAM" id="SSF47616">
    <property type="entry name" value="GST C-terminal domain-like"/>
    <property type="match status" value="1"/>
</dbReference>
<evidence type="ECO:0000259" key="1">
    <source>
        <dbReference type="Pfam" id="PF13409"/>
    </source>
</evidence>
<dbReference type="AlphaFoldDB" id="A0A1N6IBT9"/>
<dbReference type="GO" id="GO:0016740">
    <property type="term" value="F:transferase activity"/>
    <property type="evidence" value="ECO:0007669"/>
    <property type="project" value="UniProtKB-KW"/>
</dbReference>
<keyword evidence="2" id="KW-0808">Transferase</keyword>
<dbReference type="Gene3D" id="1.20.1050.10">
    <property type="match status" value="1"/>
</dbReference>
<dbReference type="InterPro" id="IPR004045">
    <property type="entry name" value="Glutathione_S-Trfase_N"/>
</dbReference>
<protein>
    <submittedName>
        <fullName evidence="2">Glutathione S-transferase</fullName>
    </submittedName>
</protein>
<dbReference type="InterPro" id="IPR036282">
    <property type="entry name" value="Glutathione-S-Trfase_C_sf"/>
</dbReference>
<reference evidence="3" key="1">
    <citation type="submission" date="2016-11" db="EMBL/GenBank/DDBJ databases">
        <authorList>
            <person name="Varghese N."/>
            <person name="Submissions S."/>
        </authorList>
    </citation>
    <scope>NUCLEOTIDE SEQUENCE [LARGE SCALE GENOMIC DNA]</scope>
    <source>
        <strain evidence="3">DSM 29440</strain>
    </source>
</reference>
<dbReference type="RefSeq" id="WP_074257845.1">
    <property type="nucleotide sequence ID" value="NZ_FSRL01000002.1"/>
</dbReference>
<dbReference type="InterPro" id="IPR036249">
    <property type="entry name" value="Thioredoxin-like_sf"/>
</dbReference>
<accession>A0A1N6IBT9</accession>
<evidence type="ECO:0000313" key="2">
    <source>
        <dbReference type="EMBL" id="SIO29484.1"/>
    </source>
</evidence>
<dbReference type="SUPFAM" id="SSF52833">
    <property type="entry name" value="Thioredoxin-like"/>
    <property type="match status" value="1"/>
</dbReference>
<dbReference type="STRING" id="1217970.SAMN05444002_3672"/>
<sequence length="291" mass="31670">MTHTLYIGDPAYSSWSLRGWLLFERFGLQRSTVWVDFASRDVADQLAGIAPARTVPAVVFDDGAVMGESLGIAEELASRFPEAGIWPQDSRARVTARALACEMHAGFGALRSACPMALRVAYEGFEPSGEVLADLARLEVLWDHARRTVGGEGPWLCGAYSAADAFFAPVAARIATYGLPVSEAATEYVAAHLADPAFRRWRAMGFARGEDLPWYAMDLPHREWPGPTPLEARAVEAGPSENADCPYSGKPVTHFLEAGGKVWGFCNAFCRDKTVADPLAWPRFAALYAAR</sequence>
<dbReference type="CDD" id="cd03194">
    <property type="entry name" value="GST_C_3"/>
    <property type="match status" value="1"/>
</dbReference>
<feature type="domain" description="GST N-terminal" evidence="1">
    <location>
        <begin position="12"/>
        <end position="78"/>
    </location>
</feature>
<dbReference type="Pfam" id="PF13409">
    <property type="entry name" value="GST_N_2"/>
    <property type="match status" value="1"/>
</dbReference>
<organism evidence="2 3">
    <name type="scientific">Vannielia litorea</name>
    <dbReference type="NCBI Taxonomy" id="1217970"/>
    <lineage>
        <taxon>Bacteria</taxon>
        <taxon>Pseudomonadati</taxon>
        <taxon>Pseudomonadota</taxon>
        <taxon>Alphaproteobacteria</taxon>
        <taxon>Rhodobacterales</taxon>
        <taxon>Paracoccaceae</taxon>
        <taxon>Vannielia</taxon>
    </lineage>
</organism>
<dbReference type="Proteomes" id="UP000184932">
    <property type="component" value="Unassembled WGS sequence"/>
</dbReference>
<dbReference type="Gene3D" id="3.40.30.10">
    <property type="entry name" value="Glutaredoxin"/>
    <property type="match status" value="1"/>
</dbReference>
<keyword evidence="3" id="KW-1185">Reference proteome</keyword>
<dbReference type="EMBL" id="FSRL01000002">
    <property type="protein sequence ID" value="SIO29484.1"/>
    <property type="molecule type" value="Genomic_DNA"/>
</dbReference>
<proteinExistence type="predicted"/>
<gene>
    <name evidence="2" type="ORF">SAMN05444002_3672</name>
</gene>
<evidence type="ECO:0000313" key="3">
    <source>
        <dbReference type="Proteomes" id="UP000184932"/>
    </source>
</evidence>